<gene>
    <name evidence="4" type="ORF">SAMN05216199_0350</name>
</gene>
<dbReference type="STRING" id="587636.SAMN05216199_0350"/>
<dbReference type="PANTHER" id="PTHR33392:SF6">
    <property type="entry name" value="POLYISOPRENYL-TEICHOIC ACID--PEPTIDOGLYCAN TEICHOIC ACID TRANSFERASE TAGU"/>
    <property type="match status" value="1"/>
</dbReference>
<sequence length="387" mass="39908">MPRHAVTAGVVTLALLASGCSGDSKDKAAPSPTSTTATPSTPTPPPLRVTAKGLPNDLLATMKVVYLGGKVPTTGDVAGYVAKRKPLKKSVALTGSTGRWKNTRIAAVGYGKDVTLLVKDKKTWTVVGGWWPSLGLQQRVPTKTMRVLAIGSDARPNEKVSSTRADSLHIIGVDAKGVGGIVGIPRDSWVPLASGGTNKINASLAFGGPTGVTRTVQNNSGVPIDGYLLTGFKGFRGMVNTMGGIRFVASEVLKSSHGPTLLKKGVNLLRGEPALNVARERHTLANGDFGRSANQGRLILAGMGMAHAGGAAKLPKYLSAMWPHVETDLTAAQVLNLSAAALFTDSSKVPNKVTPGGVGMRSGQSVVLLGGGAQALFNDIKDGRLGG</sequence>
<dbReference type="InterPro" id="IPR004474">
    <property type="entry name" value="LytR_CpsA_psr"/>
</dbReference>
<evidence type="ECO:0000313" key="4">
    <source>
        <dbReference type="EMBL" id="SES49379.1"/>
    </source>
</evidence>
<feature type="region of interest" description="Disordered" evidence="2">
    <location>
        <begin position="22"/>
        <end position="48"/>
    </location>
</feature>
<dbReference type="EMBL" id="FOHB01000012">
    <property type="protein sequence ID" value="SES49379.1"/>
    <property type="molecule type" value="Genomic_DNA"/>
</dbReference>
<dbReference type="PROSITE" id="PS51257">
    <property type="entry name" value="PROKAR_LIPOPROTEIN"/>
    <property type="match status" value="1"/>
</dbReference>
<evidence type="ECO:0000313" key="5">
    <source>
        <dbReference type="Proteomes" id="UP000199019"/>
    </source>
</evidence>
<comment type="similarity">
    <text evidence="1">Belongs to the LytR/CpsA/Psr (LCP) family.</text>
</comment>
<dbReference type="InterPro" id="IPR050922">
    <property type="entry name" value="LytR/CpsA/Psr_CW_biosynth"/>
</dbReference>
<evidence type="ECO:0000259" key="3">
    <source>
        <dbReference type="Pfam" id="PF03816"/>
    </source>
</evidence>
<dbReference type="Proteomes" id="UP000199019">
    <property type="component" value="Unassembled WGS sequence"/>
</dbReference>
<protein>
    <submittedName>
        <fullName evidence="4">Transcriptional attenuator, LytR family</fullName>
    </submittedName>
</protein>
<dbReference type="NCBIfam" id="TIGR00350">
    <property type="entry name" value="lytR_cpsA_psr"/>
    <property type="match status" value="1"/>
</dbReference>
<accession>A0A1H9XTK4</accession>
<feature type="domain" description="Cell envelope-related transcriptional attenuator" evidence="3">
    <location>
        <begin position="164"/>
        <end position="300"/>
    </location>
</feature>
<evidence type="ECO:0000256" key="1">
    <source>
        <dbReference type="ARBA" id="ARBA00006068"/>
    </source>
</evidence>
<evidence type="ECO:0000256" key="2">
    <source>
        <dbReference type="SAM" id="MobiDB-lite"/>
    </source>
</evidence>
<proteinExistence type="inferred from homology"/>
<organism evidence="4 5">
    <name type="scientific">Pedococcus cremeus</name>
    <dbReference type="NCBI Taxonomy" id="587636"/>
    <lineage>
        <taxon>Bacteria</taxon>
        <taxon>Bacillati</taxon>
        <taxon>Actinomycetota</taxon>
        <taxon>Actinomycetes</taxon>
        <taxon>Micrococcales</taxon>
        <taxon>Intrasporangiaceae</taxon>
        <taxon>Pedococcus</taxon>
    </lineage>
</organism>
<dbReference type="AlphaFoldDB" id="A0A1H9XTK4"/>
<keyword evidence="5" id="KW-1185">Reference proteome</keyword>
<reference evidence="5" key="1">
    <citation type="submission" date="2016-10" db="EMBL/GenBank/DDBJ databases">
        <authorList>
            <person name="Varghese N."/>
            <person name="Submissions S."/>
        </authorList>
    </citation>
    <scope>NUCLEOTIDE SEQUENCE [LARGE SCALE GENOMIC DNA]</scope>
    <source>
        <strain evidence="5">CGMCC 1.6963</strain>
    </source>
</reference>
<dbReference type="Pfam" id="PF03816">
    <property type="entry name" value="LytR_cpsA_psr"/>
    <property type="match status" value="1"/>
</dbReference>
<name>A0A1H9XTK4_9MICO</name>
<feature type="compositionally biased region" description="Low complexity" evidence="2">
    <location>
        <begin position="29"/>
        <end position="40"/>
    </location>
</feature>
<dbReference type="PANTHER" id="PTHR33392">
    <property type="entry name" value="POLYISOPRENYL-TEICHOIC ACID--PEPTIDOGLYCAN TEICHOIC ACID TRANSFERASE TAGU"/>
    <property type="match status" value="1"/>
</dbReference>
<dbReference type="Gene3D" id="3.40.630.190">
    <property type="entry name" value="LCP protein"/>
    <property type="match status" value="1"/>
</dbReference>